<dbReference type="Proteomes" id="UP001148629">
    <property type="component" value="Unassembled WGS sequence"/>
</dbReference>
<keyword evidence="2" id="KW-1185">Reference proteome</keyword>
<sequence>MEEPFHYEPLPGPEWIRILRLRPVEENSEPLSGCLKPMPLGDAPEGNPTEEPYEALSYCWGSVGALRSNVIQCNDQSIAIDENCHRALVHLQGRGRRTLWVDSICINQSDLQERSAQVQLMPRIFESARAVIAWVDDVGSKGALHREAATKEGLSYQTNGHDSLLQHLCQPWWRRAWTLQEVLLSRKIIIALEYEELEWEMFWARALRELSVTLNWPNPLHPGPMESAVQLYSLTSASLSLRFLQKSRTMSWHYKHPDLLRNALAEFDKILAFSATLQVQDPRDRIYALLGMLNPLGIVVPPPDYSKSPEVVFRDAWCALIGDARGIGCSREESINRRHMDYRRMLCSRTLTPKMSYGHPFWNRTQVLSLMLYHNSAKEPQHWRALPNNKALPAPNATSRLSPTPSTETEEDGAESDSSEANTDNEVSYEPFFQSYLDEHKQLLRNRVLGHLKSSHWGAIIKCTKDGGSGTDCGSSNGQTGLALRDKLGVATQVRPAGRNPRKRRDEEDDEDQDKQPPRKQAKSRPPVDPRQRFACPYFQRNPEGPRISRACRDHGFASIARLKCGDIFANQASSREHIRAKQACDATDWRDTFDPAEGFDDQQEEDIRRKAIRDWQQIFKILFPRDPEHSYPPQHPCNMQIGRILTQFDTHYHQEAGRLLPQGLRAIPCLASLVDEEKDRACAEISQLIDIIHQEIIASFRLQMALPPINQNAGLDGSRHEAHAPDNSLSTAFLDFLHQFTPQETFGQDFSTGLGSASVVDLGNSSWNLADGPASWIDPRVVGGSQELANDWVSVSDEAHIAERFGPPAKEDDAEQA</sequence>
<reference evidence="1" key="1">
    <citation type="submission" date="2022-08" db="EMBL/GenBank/DDBJ databases">
        <title>Genome Sequence of Fusarium decemcellulare.</title>
        <authorList>
            <person name="Buettner E."/>
        </authorList>
    </citation>
    <scope>NUCLEOTIDE SEQUENCE</scope>
    <source>
        <strain evidence="1">Babe19</strain>
    </source>
</reference>
<evidence type="ECO:0000313" key="2">
    <source>
        <dbReference type="Proteomes" id="UP001148629"/>
    </source>
</evidence>
<dbReference type="EMBL" id="JANRMS010001896">
    <property type="protein sequence ID" value="KAJ3525517.1"/>
    <property type="molecule type" value="Genomic_DNA"/>
</dbReference>
<gene>
    <name evidence="1" type="ORF">NM208_g11605</name>
</gene>
<name>A0ACC1RTK3_9HYPO</name>
<proteinExistence type="predicted"/>
<organism evidence="1 2">
    <name type="scientific">Fusarium decemcellulare</name>
    <dbReference type="NCBI Taxonomy" id="57161"/>
    <lineage>
        <taxon>Eukaryota</taxon>
        <taxon>Fungi</taxon>
        <taxon>Dikarya</taxon>
        <taxon>Ascomycota</taxon>
        <taxon>Pezizomycotina</taxon>
        <taxon>Sordariomycetes</taxon>
        <taxon>Hypocreomycetidae</taxon>
        <taxon>Hypocreales</taxon>
        <taxon>Nectriaceae</taxon>
        <taxon>Fusarium</taxon>
        <taxon>Fusarium decemcellulare species complex</taxon>
    </lineage>
</organism>
<evidence type="ECO:0000313" key="1">
    <source>
        <dbReference type="EMBL" id="KAJ3525517.1"/>
    </source>
</evidence>
<protein>
    <submittedName>
        <fullName evidence="1">Uncharacterized protein</fullName>
    </submittedName>
</protein>
<accession>A0ACC1RTK3</accession>
<comment type="caution">
    <text evidence="1">The sequence shown here is derived from an EMBL/GenBank/DDBJ whole genome shotgun (WGS) entry which is preliminary data.</text>
</comment>